<sequence>MMKKIFFVWITLLINIVSFSQENNVDGVLNSTSVTPAFEKGHEAIKASIKESLFNLNLYEYAHALNELYELMHSNEVSEQGWNNYIDTLQYKVKKEWQDTVSPFYATDYKGIIPLQAKFFIGSLNKNKNLKEKYPNEYNFLKNSTSELIGKGYSWTELDSLLVLFPRNSTTGTVNFWYFLQVKGCPVINLAIEKVGVDKTKMLLGNLDITSTYKSPLYLQVRKYNSLKQKLKKCSFEAIEEIRIDGTILDRDKDKTYFKDALKEGFDMDKKKEF</sequence>
<protein>
    <submittedName>
        <fullName evidence="1">Uncharacterized protein</fullName>
    </submittedName>
</protein>
<evidence type="ECO:0000313" key="3">
    <source>
        <dbReference type="Proteomes" id="UP000064893"/>
    </source>
</evidence>
<dbReference type="EMBL" id="CP013118">
    <property type="protein sequence ID" value="ALO13782.1"/>
    <property type="molecule type" value="Genomic_DNA"/>
</dbReference>
<evidence type="ECO:0000313" key="1">
    <source>
        <dbReference type="EMBL" id="ALO13782.1"/>
    </source>
</evidence>
<organism evidence="1 3">
    <name type="scientific">Salinivirga cyanobacteriivorans</name>
    <dbReference type="NCBI Taxonomy" id="1307839"/>
    <lineage>
        <taxon>Bacteria</taxon>
        <taxon>Pseudomonadati</taxon>
        <taxon>Bacteroidota</taxon>
        <taxon>Bacteroidia</taxon>
        <taxon>Bacteroidales</taxon>
        <taxon>Salinivirgaceae</taxon>
        <taxon>Salinivirga</taxon>
    </lineage>
</organism>
<evidence type="ECO:0000313" key="2">
    <source>
        <dbReference type="EMBL" id="ALO13844.1"/>
    </source>
</evidence>
<accession>A0A0S2HUX6</accession>
<keyword evidence="3" id="KW-1185">Reference proteome</keyword>
<dbReference type="KEGG" id="blq:L21SP5_00164"/>
<dbReference type="EMBL" id="CP013118">
    <property type="protein sequence ID" value="ALO13844.1"/>
    <property type="molecule type" value="Genomic_DNA"/>
</dbReference>
<dbReference type="Proteomes" id="UP000064893">
    <property type="component" value="Chromosome"/>
</dbReference>
<gene>
    <name evidence="1" type="ORF">L21SP5_00100</name>
    <name evidence="2" type="ORF">L21SP5_00164</name>
</gene>
<dbReference type="STRING" id="1307839.L21SP5_00100"/>
<dbReference type="KEGG" id="blq:L21SP5_00100"/>
<name>A0A0S2HUX6_9BACT</name>
<proteinExistence type="predicted"/>
<dbReference type="AlphaFoldDB" id="A0A0S2HUX6"/>
<reference evidence="1 3" key="1">
    <citation type="submission" date="2015-11" db="EMBL/GenBank/DDBJ databases">
        <title>Description and complete genome sequence of a novel strain predominating in hypersaline microbial mats and representing a new family of the Bacteriodetes phylum.</title>
        <authorList>
            <person name="Spring S."/>
            <person name="Bunk B."/>
            <person name="Sproer C."/>
            <person name="Klenk H.-P."/>
        </authorList>
    </citation>
    <scope>NUCLEOTIDE SEQUENCE [LARGE SCALE GENOMIC DNA]</scope>
    <source>
        <strain evidence="1 3">L21-Spi-D4</strain>
    </source>
</reference>